<dbReference type="InterPro" id="IPR007450">
    <property type="entry name" value="BamE_dom"/>
</dbReference>
<dbReference type="AlphaFoldDB" id="A0A0P1GGE5"/>
<accession>A0A0P1GGE5</accession>
<dbReference type="GO" id="GO:0019867">
    <property type="term" value="C:outer membrane"/>
    <property type="evidence" value="ECO:0007669"/>
    <property type="project" value="InterPro"/>
</dbReference>
<protein>
    <submittedName>
        <fullName evidence="5">SmpA / OmlA family protein</fullName>
    </submittedName>
</protein>
<dbReference type="STRING" id="928856.SAMN04488049_104332"/>
<dbReference type="Proteomes" id="UP000052022">
    <property type="component" value="Unassembled WGS sequence"/>
</dbReference>
<keyword evidence="2" id="KW-0472">Membrane</keyword>
<gene>
    <name evidence="5" type="ORF">TRM7557_03050</name>
</gene>
<keyword evidence="6" id="KW-1185">Reference proteome</keyword>
<feature type="signal peptide" evidence="3">
    <location>
        <begin position="1"/>
        <end position="22"/>
    </location>
</feature>
<reference evidence="5 6" key="1">
    <citation type="submission" date="2015-09" db="EMBL/GenBank/DDBJ databases">
        <authorList>
            <consortium name="Swine Surveillance"/>
        </authorList>
    </citation>
    <scope>NUCLEOTIDE SEQUENCE [LARGE SCALE GENOMIC DNA]</scope>
    <source>
        <strain evidence="5 6">CECT 7557</strain>
    </source>
</reference>
<dbReference type="Gene3D" id="3.30.1450.10">
    <property type="match status" value="1"/>
</dbReference>
<sequence>MFAFGKTVRTAWMTTVRVTAFAGVAAALVACTAMDRKHGWVPNEEELADVVPGLDTRDSVTESFGEPGTAGVTRAGGYYYISSLQRRYGTRAPKVVWRELVAITFDDNDVVAGVERYGLEDGRVIPLERRVTSSSLQDKTFLRQLLGNLGNVNPSTFLQQ</sequence>
<evidence type="ECO:0000256" key="1">
    <source>
        <dbReference type="ARBA" id="ARBA00022729"/>
    </source>
</evidence>
<evidence type="ECO:0000313" key="6">
    <source>
        <dbReference type="Proteomes" id="UP000052022"/>
    </source>
</evidence>
<feature type="chain" id="PRO_5006063403" evidence="3">
    <location>
        <begin position="23"/>
        <end position="160"/>
    </location>
</feature>
<dbReference type="PROSITE" id="PS51257">
    <property type="entry name" value="PROKAR_LIPOPROTEIN"/>
    <property type="match status" value="1"/>
</dbReference>
<dbReference type="Pfam" id="PF04355">
    <property type="entry name" value="BamE"/>
    <property type="match status" value="1"/>
</dbReference>
<evidence type="ECO:0000313" key="5">
    <source>
        <dbReference type="EMBL" id="CUH80696.1"/>
    </source>
</evidence>
<dbReference type="RefSeq" id="WP_058291041.1">
    <property type="nucleotide sequence ID" value="NZ_CYSD01000039.1"/>
</dbReference>
<name>A0A0P1GGE5_9RHOB</name>
<dbReference type="EMBL" id="CYSD01000039">
    <property type="protein sequence ID" value="CUH80696.1"/>
    <property type="molecule type" value="Genomic_DNA"/>
</dbReference>
<keyword evidence="1 3" id="KW-0732">Signal</keyword>
<organism evidence="5 6">
    <name type="scientific">Tritonibacter multivorans</name>
    <dbReference type="NCBI Taxonomy" id="928856"/>
    <lineage>
        <taxon>Bacteria</taxon>
        <taxon>Pseudomonadati</taxon>
        <taxon>Pseudomonadota</taxon>
        <taxon>Alphaproteobacteria</taxon>
        <taxon>Rhodobacterales</taxon>
        <taxon>Paracoccaceae</taxon>
        <taxon>Tritonibacter</taxon>
    </lineage>
</organism>
<evidence type="ECO:0000256" key="3">
    <source>
        <dbReference type="SAM" id="SignalP"/>
    </source>
</evidence>
<proteinExistence type="predicted"/>
<evidence type="ECO:0000256" key="2">
    <source>
        <dbReference type="ARBA" id="ARBA00023136"/>
    </source>
</evidence>
<feature type="domain" description="Outer membrane protein assembly factor BamE" evidence="4">
    <location>
        <begin position="39"/>
        <end position="113"/>
    </location>
</feature>
<dbReference type="OrthoDB" id="7203955at2"/>
<evidence type="ECO:0000259" key="4">
    <source>
        <dbReference type="Pfam" id="PF04355"/>
    </source>
</evidence>
<dbReference type="InterPro" id="IPR037873">
    <property type="entry name" value="BamE-like"/>
</dbReference>